<gene>
    <name evidence="1" type="ORF">RISK_001453</name>
</gene>
<dbReference type="PATRIC" id="fig|595434.4.peg.1389"/>
<name>A0A0J1BI73_RHOIS</name>
<evidence type="ECO:0000313" key="1">
    <source>
        <dbReference type="EMBL" id="KLU06242.1"/>
    </source>
</evidence>
<dbReference type="EMBL" id="LECT01000015">
    <property type="protein sequence ID" value="KLU06242.1"/>
    <property type="molecule type" value="Genomic_DNA"/>
</dbReference>
<accession>A0A0J1BI73</accession>
<dbReference type="AlphaFoldDB" id="A0A0J1BI73"/>
<sequence>MVLRCSRESSFTRTQFLGSTLLENSFLKISAAETNRLDHGVKLFPS</sequence>
<organism evidence="1 2">
    <name type="scientific">Rhodopirellula islandica</name>
    <dbReference type="NCBI Taxonomy" id="595434"/>
    <lineage>
        <taxon>Bacteria</taxon>
        <taxon>Pseudomonadati</taxon>
        <taxon>Planctomycetota</taxon>
        <taxon>Planctomycetia</taxon>
        <taxon>Pirellulales</taxon>
        <taxon>Pirellulaceae</taxon>
        <taxon>Rhodopirellula</taxon>
    </lineage>
</organism>
<reference evidence="1" key="1">
    <citation type="submission" date="2015-05" db="EMBL/GenBank/DDBJ databases">
        <title>Permanent draft genome of Rhodopirellula islandicus K833.</title>
        <authorList>
            <person name="Kizina J."/>
            <person name="Richter M."/>
            <person name="Glockner F.O."/>
            <person name="Harder J."/>
        </authorList>
    </citation>
    <scope>NUCLEOTIDE SEQUENCE [LARGE SCALE GENOMIC DNA]</scope>
    <source>
        <strain evidence="1">K833</strain>
    </source>
</reference>
<comment type="caution">
    <text evidence="1">The sequence shown here is derived from an EMBL/GenBank/DDBJ whole genome shotgun (WGS) entry which is preliminary data.</text>
</comment>
<dbReference type="Proteomes" id="UP000036367">
    <property type="component" value="Unassembled WGS sequence"/>
</dbReference>
<evidence type="ECO:0000313" key="2">
    <source>
        <dbReference type="Proteomes" id="UP000036367"/>
    </source>
</evidence>
<keyword evidence="2" id="KW-1185">Reference proteome</keyword>
<protein>
    <submittedName>
        <fullName evidence="1">Uncharacterized protein</fullName>
    </submittedName>
</protein>
<proteinExistence type="predicted"/>